<dbReference type="RefSeq" id="XP_048325719.2">
    <property type="nucleotide sequence ID" value="XM_048469762.2"/>
</dbReference>
<evidence type="ECO:0000313" key="4">
    <source>
        <dbReference type="RefSeq" id="XP_015878240.4"/>
    </source>
</evidence>
<evidence type="ECO:0000313" key="6">
    <source>
        <dbReference type="RefSeq" id="XP_048325719.2"/>
    </source>
</evidence>
<gene>
    <name evidence="4 5 6 7 8 9" type="primary">LOC107414608</name>
</gene>
<feature type="compositionally biased region" description="Basic and acidic residues" evidence="1">
    <location>
        <begin position="439"/>
        <end position="453"/>
    </location>
</feature>
<evidence type="ECO:0000259" key="2">
    <source>
        <dbReference type="PROSITE" id="PS50076"/>
    </source>
</evidence>
<dbReference type="PRINTS" id="PR00625">
    <property type="entry name" value="JDOMAIN"/>
</dbReference>
<dbReference type="RefSeq" id="XP_048325722.2">
    <property type="nucleotide sequence ID" value="XM_048469765.2"/>
</dbReference>
<dbReference type="RefSeq" id="XP_048325718.2">
    <property type="nucleotide sequence ID" value="XM_048469761.2"/>
</dbReference>
<feature type="compositionally biased region" description="Polar residues" evidence="1">
    <location>
        <begin position="252"/>
        <end position="274"/>
    </location>
</feature>
<feature type="compositionally biased region" description="Low complexity" evidence="1">
    <location>
        <begin position="163"/>
        <end position="178"/>
    </location>
</feature>
<dbReference type="PROSITE" id="PS50076">
    <property type="entry name" value="DNAJ_2"/>
    <property type="match status" value="1"/>
</dbReference>
<dbReference type="RefSeq" id="XP_015878240.4">
    <property type="nucleotide sequence ID" value="XM_016022754.4"/>
</dbReference>
<dbReference type="SMART" id="SM00271">
    <property type="entry name" value="DnaJ"/>
    <property type="match status" value="1"/>
</dbReference>
<dbReference type="Proteomes" id="UP001652623">
    <property type="component" value="Chromosome 8"/>
</dbReference>
<evidence type="ECO:0000313" key="3">
    <source>
        <dbReference type="Proteomes" id="UP001652623"/>
    </source>
</evidence>
<dbReference type="SUPFAM" id="SSF46565">
    <property type="entry name" value="Chaperone J-domain"/>
    <property type="match status" value="1"/>
</dbReference>
<dbReference type="Pfam" id="PF23551">
    <property type="entry name" value="Zn_ribbon_20"/>
    <property type="match status" value="1"/>
</dbReference>
<dbReference type="GeneID" id="107414608"/>
<sequence>MECNKDEALRAKEIAERKFTERNYAGAKKFALKAQNLYPGLEGIPQMLMTLDVYISAENKINGEVDWYGILSVNPLADDDTIRKQYRKLALTLHPDKNKSLGAEGAFKLVSEAWTLLSDKSKRLAYNQLRNVKGFQQKFPTQTGGTSAPPSANGFQNFTSTVTSNASTQRSNSRTNSSPLPKKADTFWTVCNKCKTHYEYLRIYLNHTLLCPNCHEAFVALEKAPPPNVFKSSNWSRQQHQSSRHHSGSNNPYNSGRSFVGAQNSEPGVSSRQNSFNNTNFQWGAFSRTAGSGSTVASASAAAQAANVVQQASEKVKREREDGQSLAEWERNRLSRGMGNPSFKDKSLKKRKLDDNNLNSYGGFMANNMTIGNGRAGVQGVSEIRKGNAEIDKIFGCSGTYIKPNATRELSYIEIRNMLIEKARTDIQKMLEVWRSRTELDTKRRESVKEKSKVNKKQSMVNGDTRTQRYGRKKSVAGASSGDTEKGATAPMSINVPDPDFHNFDVDRTESSFGEDQVWAAYDDDDGMPRFYARIHKVISLRPFKMRISWLNSRTNSELGPIDWIGSGFTKTCGEFRTGRHEMSRTLNSFSHKVSWTKGTRGVVQIYPKKGEVWAIYKNWSPEWNEHTSEEVRHKYEMVEVLDDFSEEEGVSVALLIKVAGFKTVFEKNMDSQKVRRIPKEEMFQFSHQVPNCLLTGQEAHNAPKGCHELDPAATPLELLQVITEAHEAPAVENGIKEDEKVLKGVQKGEVNEASEAVSKTKEAEVTLNSEHIKDDRECCITR</sequence>
<feature type="region of interest" description="Disordered" evidence="1">
    <location>
        <begin position="137"/>
        <end position="179"/>
    </location>
</feature>
<dbReference type="InParanoid" id="A0A6P3ZFV7"/>
<feature type="compositionally biased region" description="Low complexity" evidence="1">
    <location>
        <begin position="232"/>
        <end position="241"/>
    </location>
</feature>
<dbReference type="KEGG" id="zju:107414608"/>
<evidence type="ECO:0000313" key="7">
    <source>
        <dbReference type="RefSeq" id="XP_048325720.2"/>
    </source>
</evidence>
<evidence type="ECO:0000313" key="9">
    <source>
        <dbReference type="RefSeq" id="XP_048325722.2"/>
    </source>
</evidence>
<dbReference type="InterPro" id="IPR024593">
    <property type="entry name" value="DUF3444"/>
</dbReference>
<name>A0A6P3ZFV7_ZIZJJ</name>
<evidence type="ECO:0000256" key="1">
    <source>
        <dbReference type="SAM" id="MobiDB-lite"/>
    </source>
</evidence>
<dbReference type="Gene3D" id="1.10.287.110">
    <property type="entry name" value="DnaJ domain"/>
    <property type="match status" value="1"/>
</dbReference>
<evidence type="ECO:0000313" key="5">
    <source>
        <dbReference type="RefSeq" id="XP_048325718.2"/>
    </source>
</evidence>
<dbReference type="PANTHER" id="PTHR44137">
    <property type="entry name" value="BNAC03G44070D PROTEIN"/>
    <property type="match status" value="1"/>
</dbReference>
<dbReference type="Pfam" id="PF11926">
    <property type="entry name" value="DUF3444"/>
    <property type="match status" value="1"/>
</dbReference>
<accession>A0A6P3ZFV7</accession>
<proteinExistence type="predicted"/>
<feature type="region of interest" description="Disordered" evidence="1">
    <location>
        <begin position="439"/>
        <end position="498"/>
    </location>
</feature>
<dbReference type="CDD" id="cd06257">
    <property type="entry name" value="DnaJ"/>
    <property type="match status" value="1"/>
</dbReference>
<evidence type="ECO:0000313" key="8">
    <source>
        <dbReference type="RefSeq" id="XP_048325721.2"/>
    </source>
</evidence>
<feature type="compositionally biased region" description="Polar residues" evidence="1">
    <location>
        <begin position="138"/>
        <end position="162"/>
    </location>
</feature>
<feature type="domain" description="J" evidence="2">
    <location>
        <begin position="66"/>
        <end position="130"/>
    </location>
</feature>
<feature type="region of interest" description="Disordered" evidence="1">
    <location>
        <begin position="230"/>
        <end position="274"/>
    </location>
</feature>
<dbReference type="PANTHER" id="PTHR44137:SF32">
    <property type="entry name" value="DNAJ HEAT SHOCK AMINO-TERMINAL DOMAIN PROTEIN"/>
    <property type="match status" value="1"/>
</dbReference>
<dbReference type="InterPro" id="IPR001623">
    <property type="entry name" value="DnaJ_domain"/>
</dbReference>
<dbReference type="InterPro" id="IPR036869">
    <property type="entry name" value="J_dom_sf"/>
</dbReference>
<dbReference type="RefSeq" id="XP_048325721.2">
    <property type="nucleotide sequence ID" value="XM_048469764.2"/>
</dbReference>
<reference evidence="4 5" key="1">
    <citation type="submission" date="2025-05" db="UniProtKB">
        <authorList>
            <consortium name="RefSeq"/>
        </authorList>
    </citation>
    <scope>IDENTIFICATION</scope>
    <source>
        <tissue evidence="4 5">Seedling</tissue>
    </source>
</reference>
<protein>
    <submittedName>
        <fullName evidence="4 5">Uncharacterized protein LOC107414608</fullName>
    </submittedName>
</protein>
<dbReference type="FunCoup" id="A0A6P3ZFV7">
    <property type="interactions" value="1766"/>
</dbReference>
<organism evidence="3 4">
    <name type="scientific">Ziziphus jujuba</name>
    <name type="common">Chinese jujube</name>
    <name type="synonym">Ziziphus sativa</name>
    <dbReference type="NCBI Taxonomy" id="326968"/>
    <lineage>
        <taxon>Eukaryota</taxon>
        <taxon>Viridiplantae</taxon>
        <taxon>Streptophyta</taxon>
        <taxon>Embryophyta</taxon>
        <taxon>Tracheophyta</taxon>
        <taxon>Spermatophyta</taxon>
        <taxon>Magnoliopsida</taxon>
        <taxon>eudicotyledons</taxon>
        <taxon>Gunneridae</taxon>
        <taxon>Pentapetalae</taxon>
        <taxon>rosids</taxon>
        <taxon>fabids</taxon>
        <taxon>Rosales</taxon>
        <taxon>Rhamnaceae</taxon>
        <taxon>Paliureae</taxon>
        <taxon>Ziziphus</taxon>
    </lineage>
</organism>
<keyword evidence="3" id="KW-1185">Reference proteome</keyword>
<dbReference type="Pfam" id="PF00226">
    <property type="entry name" value="DnaJ"/>
    <property type="match status" value="1"/>
</dbReference>
<dbReference type="InterPro" id="IPR056988">
    <property type="entry name" value="Zn_ribbon_pln"/>
</dbReference>
<dbReference type="RefSeq" id="XP_048325720.2">
    <property type="nucleotide sequence ID" value="XM_048469763.2"/>
</dbReference>